<gene>
    <name evidence="1" type="ORF">SDC9_49948</name>
</gene>
<comment type="caution">
    <text evidence="1">The sequence shown here is derived from an EMBL/GenBank/DDBJ whole genome shotgun (WGS) entry which is preliminary data.</text>
</comment>
<dbReference type="AlphaFoldDB" id="A0A644WJG7"/>
<evidence type="ECO:0000313" key="1">
    <source>
        <dbReference type="EMBL" id="MPM03681.1"/>
    </source>
</evidence>
<reference evidence="1" key="1">
    <citation type="submission" date="2019-08" db="EMBL/GenBank/DDBJ databases">
        <authorList>
            <person name="Kucharzyk K."/>
            <person name="Murdoch R.W."/>
            <person name="Higgins S."/>
            <person name="Loffler F."/>
        </authorList>
    </citation>
    <scope>NUCLEOTIDE SEQUENCE</scope>
</reference>
<organism evidence="1">
    <name type="scientific">bioreactor metagenome</name>
    <dbReference type="NCBI Taxonomy" id="1076179"/>
    <lineage>
        <taxon>unclassified sequences</taxon>
        <taxon>metagenomes</taxon>
        <taxon>ecological metagenomes</taxon>
    </lineage>
</organism>
<name>A0A644WJG7_9ZZZZ</name>
<proteinExistence type="predicted"/>
<sequence>MDEADETPLGESKVMLSGPSHVAAGLGQVGGEHCPEPCHLLAAGATDKPLGIYLALFGRRVEKFTPGIQVYDKITAVHSLLMAAEPAFGAFIFPTLTHNRPPRSWRRGLVAPSGAPGEEWKGRLH</sequence>
<protein>
    <submittedName>
        <fullName evidence="1">Uncharacterized protein</fullName>
    </submittedName>
</protein>
<dbReference type="EMBL" id="VSSQ01000973">
    <property type="protein sequence ID" value="MPM03681.1"/>
    <property type="molecule type" value="Genomic_DNA"/>
</dbReference>
<accession>A0A644WJG7</accession>